<dbReference type="AlphaFoldDB" id="A0A699TYU7"/>
<proteinExistence type="predicted"/>
<reference evidence="2" key="1">
    <citation type="journal article" date="2019" name="Sci. Rep.">
        <title>Draft genome of Tanacetum cinerariifolium, the natural source of mosquito coil.</title>
        <authorList>
            <person name="Yamashiro T."/>
            <person name="Shiraishi A."/>
            <person name="Satake H."/>
            <person name="Nakayama K."/>
        </authorList>
    </citation>
    <scope>NUCLEOTIDE SEQUENCE</scope>
</reference>
<feature type="compositionally biased region" description="Basic and acidic residues" evidence="1">
    <location>
        <begin position="21"/>
        <end position="34"/>
    </location>
</feature>
<feature type="region of interest" description="Disordered" evidence="1">
    <location>
        <begin position="1"/>
        <end position="79"/>
    </location>
</feature>
<name>A0A699TYU7_TANCI</name>
<accession>A0A699TYU7</accession>
<sequence length="127" mass="13370">VADAGGCGHDHVAGSSPGRHGGRDGRGIHHREGDGLSVEANRRGRAQVSAREGDAGAHRPAQRRQAVERRQPRRVQPYRNAVCKQVGPPAVGVDVDHRYAVRVGIKVAQAVVLHGLEAPAASGTFAQ</sequence>
<gene>
    <name evidence="2" type="ORF">Tci_888111</name>
</gene>
<comment type="caution">
    <text evidence="2">The sequence shown here is derived from an EMBL/GenBank/DDBJ whole genome shotgun (WGS) entry which is preliminary data.</text>
</comment>
<evidence type="ECO:0000256" key="1">
    <source>
        <dbReference type="SAM" id="MobiDB-lite"/>
    </source>
</evidence>
<dbReference type="EMBL" id="BKCJ011291275">
    <property type="protein sequence ID" value="GFD16142.1"/>
    <property type="molecule type" value="Genomic_DNA"/>
</dbReference>
<protein>
    <submittedName>
        <fullName evidence="2">Uncharacterized protein</fullName>
    </submittedName>
</protein>
<evidence type="ECO:0000313" key="2">
    <source>
        <dbReference type="EMBL" id="GFD16142.1"/>
    </source>
</evidence>
<organism evidence="2">
    <name type="scientific">Tanacetum cinerariifolium</name>
    <name type="common">Dalmatian daisy</name>
    <name type="synonym">Chrysanthemum cinerariifolium</name>
    <dbReference type="NCBI Taxonomy" id="118510"/>
    <lineage>
        <taxon>Eukaryota</taxon>
        <taxon>Viridiplantae</taxon>
        <taxon>Streptophyta</taxon>
        <taxon>Embryophyta</taxon>
        <taxon>Tracheophyta</taxon>
        <taxon>Spermatophyta</taxon>
        <taxon>Magnoliopsida</taxon>
        <taxon>eudicotyledons</taxon>
        <taxon>Gunneridae</taxon>
        <taxon>Pentapetalae</taxon>
        <taxon>asterids</taxon>
        <taxon>campanulids</taxon>
        <taxon>Asterales</taxon>
        <taxon>Asteraceae</taxon>
        <taxon>Asteroideae</taxon>
        <taxon>Anthemideae</taxon>
        <taxon>Anthemidinae</taxon>
        <taxon>Tanacetum</taxon>
    </lineage>
</organism>
<feature type="non-terminal residue" evidence="2">
    <location>
        <position position="1"/>
    </location>
</feature>